<evidence type="ECO:0000256" key="2">
    <source>
        <dbReference type="ARBA" id="ARBA00007653"/>
    </source>
</evidence>
<dbReference type="GO" id="GO:0050660">
    <property type="term" value="F:flavin adenine dinucleotide binding"/>
    <property type="evidence" value="ECO:0007669"/>
    <property type="project" value="InterPro"/>
</dbReference>
<dbReference type="InterPro" id="IPR020595">
    <property type="entry name" value="MnmG-rel_CS"/>
</dbReference>
<dbReference type="Pfam" id="PF01134">
    <property type="entry name" value="GIDA"/>
    <property type="match status" value="1"/>
</dbReference>
<feature type="domain" description="MnmG N-terminal" evidence="6">
    <location>
        <begin position="2"/>
        <end position="153"/>
    </location>
</feature>
<feature type="region of interest" description="Disordered" evidence="5">
    <location>
        <begin position="362"/>
        <end position="383"/>
    </location>
</feature>
<feature type="domain" description="tRNA uridine 5-carboxymethylaminomethyl modification enzyme C-terminal N-terninal subdomain" evidence="7">
    <location>
        <begin position="220"/>
        <end position="335"/>
    </location>
</feature>
<dbReference type="PROSITE" id="PS01280">
    <property type="entry name" value="GIDA_1"/>
    <property type="match status" value="1"/>
</dbReference>
<dbReference type="InterPro" id="IPR040131">
    <property type="entry name" value="MnmG_N"/>
</dbReference>
<sequence>VDCYATRTTPATEQLIAASTEHRAIFDGQDGAGNGPRYCPSLESKFQRFPGRTHLVWLEPEGLHTDVVYPNGISNSLEPDVQQQMLRTIPGLEQARMLQPGYGVEYDYIDPRELKMTLETRRVKGLYLAGQINGTTGYEEAGAQGIVAGANAAVPKAPLEVSRADGMIGVLIDDLTRRGTTEPYRMFSSRAEFRLSLRPDNADLRLTPLGLACGLVTAARSGAFAKRLSQVESAVRTLKEVQLTSTVWGRHGFTVSQDGAHLSAAEVLQRPCLERSVNAADVLSTHLPGLCTAVEAKLGAGHAQVERLQGLLQMEGSAVRTAATECYYAPYIKRQAREVEDLRRDEVCSFCRSEAARAAPGVSQLQGGSRGGSRMSQLRAASG</sequence>
<feature type="compositionally biased region" description="Low complexity" evidence="5">
    <location>
        <begin position="363"/>
        <end position="383"/>
    </location>
</feature>
<reference evidence="8 9" key="1">
    <citation type="journal article" date="2015" name="Genome Biol. Evol.">
        <title>Comparative Genomics of a Bacterivorous Green Alga Reveals Evolutionary Causalities and Consequences of Phago-Mixotrophic Mode of Nutrition.</title>
        <authorList>
            <person name="Burns J.A."/>
            <person name="Paasch A."/>
            <person name="Narechania A."/>
            <person name="Kim E."/>
        </authorList>
    </citation>
    <scope>NUCLEOTIDE SEQUENCE [LARGE SCALE GENOMIC DNA]</scope>
    <source>
        <strain evidence="8 9">PLY_AMNH</strain>
    </source>
</reference>
<dbReference type="InterPro" id="IPR049312">
    <property type="entry name" value="GIDA_C_N"/>
</dbReference>
<dbReference type="PANTHER" id="PTHR11806:SF0">
    <property type="entry name" value="PROTEIN MTO1 HOMOLOG, MITOCHONDRIAL"/>
    <property type="match status" value="1"/>
</dbReference>
<protein>
    <submittedName>
        <fullName evidence="8">Uncharacterized protein</fullName>
    </submittedName>
</protein>
<feature type="non-terminal residue" evidence="8">
    <location>
        <position position="1"/>
    </location>
</feature>
<accession>A0AAE0ER87</accession>
<keyword evidence="4" id="KW-0274">FAD</keyword>
<evidence type="ECO:0000313" key="9">
    <source>
        <dbReference type="Proteomes" id="UP001190700"/>
    </source>
</evidence>
<dbReference type="PROSITE" id="PS01281">
    <property type="entry name" value="GIDA_2"/>
    <property type="match status" value="1"/>
</dbReference>
<evidence type="ECO:0000259" key="7">
    <source>
        <dbReference type="Pfam" id="PF21680"/>
    </source>
</evidence>
<evidence type="ECO:0000313" key="8">
    <source>
        <dbReference type="EMBL" id="KAK3237651.1"/>
    </source>
</evidence>
<dbReference type="GO" id="GO:0030488">
    <property type="term" value="P:tRNA methylation"/>
    <property type="evidence" value="ECO:0007669"/>
    <property type="project" value="TreeGrafter"/>
</dbReference>
<comment type="similarity">
    <text evidence="2">Belongs to the MnmG family.</text>
</comment>
<proteinExistence type="inferred from homology"/>
<dbReference type="EMBL" id="LGRX02034496">
    <property type="protein sequence ID" value="KAK3237651.1"/>
    <property type="molecule type" value="Genomic_DNA"/>
</dbReference>
<dbReference type="GO" id="GO:0002098">
    <property type="term" value="P:tRNA wobble uridine modification"/>
    <property type="evidence" value="ECO:0007669"/>
    <property type="project" value="TreeGrafter"/>
</dbReference>
<evidence type="ECO:0000256" key="1">
    <source>
        <dbReference type="ARBA" id="ARBA00001974"/>
    </source>
</evidence>
<evidence type="ECO:0000256" key="4">
    <source>
        <dbReference type="ARBA" id="ARBA00022827"/>
    </source>
</evidence>
<dbReference type="Pfam" id="PF21680">
    <property type="entry name" value="GIDA_C_1st"/>
    <property type="match status" value="1"/>
</dbReference>
<evidence type="ECO:0000256" key="3">
    <source>
        <dbReference type="ARBA" id="ARBA00022630"/>
    </source>
</evidence>
<name>A0AAE0ER87_9CHLO</name>
<gene>
    <name evidence="8" type="ORF">CYMTET_52289</name>
</gene>
<dbReference type="Proteomes" id="UP001190700">
    <property type="component" value="Unassembled WGS sequence"/>
</dbReference>
<dbReference type="GO" id="GO:0005737">
    <property type="term" value="C:cytoplasm"/>
    <property type="evidence" value="ECO:0007669"/>
    <property type="project" value="UniProtKB-ARBA"/>
</dbReference>
<dbReference type="FunFam" id="3.50.50.60:FF:000002">
    <property type="entry name" value="tRNA uridine 5-carboxymethylaminomethyl modification enzyme MnmG"/>
    <property type="match status" value="1"/>
</dbReference>
<dbReference type="InterPro" id="IPR002218">
    <property type="entry name" value="MnmG-rel"/>
</dbReference>
<dbReference type="SUPFAM" id="SSF51905">
    <property type="entry name" value="FAD/NAD(P)-binding domain"/>
    <property type="match status" value="1"/>
</dbReference>
<keyword evidence="9" id="KW-1185">Reference proteome</keyword>
<comment type="cofactor">
    <cofactor evidence="1">
        <name>FAD</name>
        <dbReference type="ChEBI" id="CHEBI:57692"/>
    </cofactor>
</comment>
<comment type="caution">
    <text evidence="8">The sequence shown here is derived from an EMBL/GenBank/DDBJ whole genome shotgun (WGS) entry which is preliminary data.</text>
</comment>
<dbReference type="InterPro" id="IPR036188">
    <property type="entry name" value="FAD/NAD-bd_sf"/>
</dbReference>
<dbReference type="PANTHER" id="PTHR11806">
    <property type="entry name" value="GLUCOSE INHIBITED DIVISION PROTEIN A"/>
    <property type="match status" value="1"/>
</dbReference>
<organism evidence="8 9">
    <name type="scientific">Cymbomonas tetramitiformis</name>
    <dbReference type="NCBI Taxonomy" id="36881"/>
    <lineage>
        <taxon>Eukaryota</taxon>
        <taxon>Viridiplantae</taxon>
        <taxon>Chlorophyta</taxon>
        <taxon>Pyramimonadophyceae</taxon>
        <taxon>Pyramimonadales</taxon>
        <taxon>Pyramimonadaceae</taxon>
        <taxon>Cymbomonas</taxon>
    </lineage>
</organism>
<dbReference type="AlphaFoldDB" id="A0AAE0ER87"/>
<evidence type="ECO:0000259" key="6">
    <source>
        <dbReference type="Pfam" id="PF01134"/>
    </source>
</evidence>
<keyword evidence="3" id="KW-0285">Flavoprotein</keyword>
<dbReference type="Gene3D" id="3.50.50.60">
    <property type="entry name" value="FAD/NAD(P)-binding domain"/>
    <property type="match status" value="1"/>
</dbReference>
<evidence type="ECO:0000256" key="5">
    <source>
        <dbReference type="SAM" id="MobiDB-lite"/>
    </source>
</evidence>